<dbReference type="Gene3D" id="2.40.360.10">
    <property type="entry name" value="YmcC-like"/>
    <property type="match status" value="1"/>
</dbReference>
<dbReference type="EMBL" id="FMXN01000003">
    <property type="protein sequence ID" value="SDB19835.1"/>
    <property type="molecule type" value="Genomic_DNA"/>
</dbReference>
<proteinExistence type="predicted"/>
<dbReference type="Proteomes" id="UP000199626">
    <property type="component" value="Unassembled WGS sequence"/>
</dbReference>
<evidence type="ECO:0000256" key="1">
    <source>
        <dbReference type="SAM" id="Phobius"/>
    </source>
</evidence>
<dbReference type="InterPro" id="IPR023373">
    <property type="entry name" value="YmcC_sf"/>
</dbReference>
<keyword evidence="1" id="KW-0812">Transmembrane</keyword>
<dbReference type="STRING" id="1159017.SAMN02927930_00793"/>
<accession>A0A1G6BGT7</accession>
<keyword evidence="2" id="KW-0449">Lipoprotein</keyword>
<organism evidence="2 3">
    <name type="scientific">Pseudidiomarina indica</name>
    <dbReference type="NCBI Taxonomy" id="1159017"/>
    <lineage>
        <taxon>Bacteria</taxon>
        <taxon>Pseudomonadati</taxon>
        <taxon>Pseudomonadota</taxon>
        <taxon>Gammaproteobacteria</taxon>
        <taxon>Alteromonadales</taxon>
        <taxon>Idiomarinaceae</taxon>
        <taxon>Pseudidiomarina</taxon>
    </lineage>
</organism>
<dbReference type="SUPFAM" id="SSF159270">
    <property type="entry name" value="YmcC-like"/>
    <property type="match status" value="1"/>
</dbReference>
<dbReference type="Pfam" id="PF11102">
    <property type="entry name" value="YjbF"/>
    <property type="match status" value="1"/>
</dbReference>
<keyword evidence="3" id="KW-1185">Reference proteome</keyword>
<dbReference type="AlphaFoldDB" id="A0A1G6BGT7"/>
<protein>
    <submittedName>
        <fullName evidence="2">Group 4 capsule polysaccharide lipoprotein gfcB, YjbF</fullName>
    </submittedName>
</protein>
<reference evidence="3" key="1">
    <citation type="submission" date="2016-10" db="EMBL/GenBank/DDBJ databases">
        <authorList>
            <person name="Varghese N."/>
            <person name="Submissions S."/>
        </authorList>
    </citation>
    <scope>NUCLEOTIDE SEQUENCE [LARGE SCALE GENOMIC DNA]</scope>
    <source>
        <strain evidence="3">CGMCC 1.10824</strain>
    </source>
</reference>
<name>A0A1G6BGT7_9GAMM</name>
<keyword evidence="1" id="KW-0472">Membrane</keyword>
<evidence type="ECO:0000313" key="3">
    <source>
        <dbReference type="Proteomes" id="UP000199626"/>
    </source>
</evidence>
<gene>
    <name evidence="2" type="ORF">SAMN02927930_00793</name>
</gene>
<feature type="transmembrane region" description="Helical" evidence="1">
    <location>
        <begin position="12"/>
        <end position="30"/>
    </location>
</feature>
<sequence>MIKSTAQKKKPLNYSGFFVVCSTLLATLFIPNSVARTLPNDAEVLTTEPQKSWYDSLLGRTARESLDWLLNKHQDVELTPAEARALPYAAQYMRMGEGARNLVVLGEVDNVAGEPRLQWYSATDEVIDTYQGRILSIENLKHAQVKAVWLAAVSADQLVFDKRITSPYHTEHVPHLMTMRESYRVQRHQESSSLTMPNGDQVTTRVVLESLYPATEPTDTAVKTPIAVNEFHYDVVSGRAVKTKQWLGTELGYLESLEVQPYLASAPNNHSVAWGFEPAAGVVDLKRQDGGNPTDYLQIHVLCGVCSDEVNDPTQHHFSGLFYSHKMRLNTVVTEFHQQGFAQLPYEPLTRLHSPKLDQWFAGRKSGMLMRLRMLEQTYRSDGEEQLAAQAAELAEAFLTWPLRATYLHGWSLGTARLYQSDNPMLSVADAVADVRTTAVIPRYEVSFQPAPPAAVHVGLATPLAAHELVYVTDVTGKITRVPVQGYNSTPALRTMTEQPGAIVLHSIADKDLPKGFRDLNEQLALFLQHWDWSVRPE</sequence>
<keyword evidence="1" id="KW-1133">Transmembrane helix</keyword>
<dbReference type="InterPro" id="IPR021308">
    <property type="entry name" value="GfcB"/>
</dbReference>
<evidence type="ECO:0000313" key="2">
    <source>
        <dbReference type="EMBL" id="SDB19835.1"/>
    </source>
</evidence>
<dbReference type="RefSeq" id="WP_176754913.1">
    <property type="nucleotide sequence ID" value="NZ_FMXN01000003.1"/>
</dbReference>